<dbReference type="AlphaFoldDB" id="A0A6L9XVU8"/>
<evidence type="ECO:0000256" key="1">
    <source>
        <dbReference type="ARBA" id="ARBA00023125"/>
    </source>
</evidence>
<dbReference type="InterPro" id="IPR000792">
    <property type="entry name" value="Tscrpt_reg_LuxR_C"/>
</dbReference>
<protein>
    <submittedName>
        <fullName evidence="3">Response regulator transcription factor</fullName>
    </submittedName>
</protein>
<reference evidence="3 4" key="1">
    <citation type="journal article" date="2014" name="J. Microbiol.">
        <title>Diaminobutyricibacter tongyongensis gen. nov., sp. nov. and Homoserinibacter gongjuensis gen. nov., sp. nov. belong to the family Microbacteriaceae.</title>
        <authorList>
            <person name="Kim S.J."/>
            <person name="Ahn J.H."/>
            <person name="Weon H.Y."/>
            <person name="Hamada M."/>
            <person name="Suzuki K."/>
            <person name="Kwon S.W."/>
        </authorList>
    </citation>
    <scope>NUCLEOTIDE SEQUENCE [LARGE SCALE GENOMIC DNA]</scope>
    <source>
        <strain evidence="3 4">NBRC 108724</strain>
    </source>
</reference>
<dbReference type="PROSITE" id="PS50043">
    <property type="entry name" value="HTH_LUXR_2"/>
    <property type="match status" value="1"/>
</dbReference>
<dbReference type="InterPro" id="IPR039420">
    <property type="entry name" value="WalR-like"/>
</dbReference>
<dbReference type="InterPro" id="IPR016032">
    <property type="entry name" value="Sig_transdc_resp-reg_C-effctor"/>
</dbReference>
<dbReference type="GO" id="GO:0003677">
    <property type="term" value="F:DNA binding"/>
    <property type="evidence" value="ECO:0007669"/>
    <property type="project" value="UniProtKB-KW"/>
</dbReference>
<dbReference type="PANTHER" id="PTHR43214">
    <property type="entry name" value="TWO-COMPONENT RESPONSE REGULATOR"/>
    <property type="match status" value="1"/>
</dbReference>
<dbReference type="Proteomes" id="UP000474967">
    <property type="component" value="Unassembled WGS sequence"/>
</dbReference>
<dbReference type="Gene3D" id="1.10.10.10">
    <property type="entry name" value="Winged helix-like DNA-binding domain superfamily/Winged helix DNA-binding domain"/>
    <property type="match status" value="1"/>
</dbReference>
<dbReference type="InterPro" id="IPR036388">
    <property type="entry name" value="WH-like_DNA-bd_sf"/>
</dbReference>
<dbReference type="SMART" id="SM00421">
    <property type="entry name" value="HTH_LUXR"/>
    <property type="match status" value="1"/>
</dbReference>
<comment type="caution">
    <text evidence="3">The sequence shown here is derived from an EMBL/GenBank/DDBJ whole genome shotgun (WGS) entry which is preliminary data.</text>
</comment>
<sequence length="547" mass="58434">MPDSGRIAFAEKRWEDAFALFSEEDRAQPLGLDDLELYAKSAALTAREEVGLALLERGYTACLAAGDELRAATAAFWLGFRLSSLGEMGRAQAWLARSAAIAERHGDCAVRGYLLVPGIHRLLLARENEAAYRDALEAAAVGDRFAEPDLAALGRQLAGRALIERGDVAEGMGLLDEAMLIATADGLTDLGRGLVYCAVVGCCQRVFALDRAREWSTVLDDWCSSQTQLGLFNGTCRVHRAEILQLGGAWSDALAETRRVTDGKPDQRELALADYEAAELHRLRGEADEAERLYEAASRRGLDPQPGLSLLRLAQGDLASAVGGIRRATATTVSPLGRARYLPALVEILLAADPGRSEPDRAGRSELAEAQDAAAELGEIATTFGTPLLRALALNASALVRLRQGDAAAAAPLLAEALDAWLALAAPYPAARIRIAFADACDRLGDTEGARMQRDAARRVFRELDAAPDLAALGDERMHAAGGILSARELEVLRAAATGRTNKEIGANLGLSSRTVDRHVSNILTKLGVPSRAAATSYAYEHGLIRR</sequence>
<dbReference type="SUPFAM" id="SSF48452">
    <property type="entry name" value="TPR-like"/>
    <property type="match status" value="2"/>
</dbReference>
<evidence type="ECO:0000313" key="3">
    <source>
        <dbReference type="EMBL" id="NEN05154.1"/>
    </source>
</evidence>
<dbReference type="InterPro" id="IPR011990">
    <property type="entry name" value="TPR-like_helical_dom_sf"/>
</dbReference>
<dbReference type="Pfam" id="PF00196">
    <property type="entry name" value="GerE"/>
    <property type="match status" value="1"/>
</dbReference>
<keyword evidence="1" id="KW-0238">DNA-binding</keyword>
<dbReference type="RefSeq" id="WP_163288308.1">
    <property type="nucleotide sequence ID" value="NZ_JAAGWY010000001.1"/>
</dbReference>
<dbReference type="SUPFAM" id="SSF46894">
    <property type="entry name" value="C-terminal effector domain of the bipartite response regulators"/>
    <property type="match status" value="1"/>
</dbReference>
<feature type="domain" description="HTH luxR-type" evidence="2">
    <location>
        <begin position="478"/>
        <end position="543"/>
    </location>
</feature>
<dbReference type="PROSITE" id="PS00622">
    <property type="entry name" value="HTH_LUXR_1"/>
    <property type="match status" value="1"/>
</dbReference>
<evidence type="ECO:0000313" key="4">
    <source>
        <dbReference type="Proteomes" id="UP000474967"/>
    </source>
</evidence>
<dbReference type="GO" id="GO:0006355">
    <property type="term" value="P:regulation of DNA-templated transcription"/>
    <property type="evidence" value="ECO:0007669"/>
    <property type="project" value="InterPro"/>
</dbReference>
<proteinExistence type="predicted"/>
<gene>
    <name evidence="3" type="ORF">G3T36_04650</name>
</gene>
<evidence type="ECO:0000259" key="2">
    <source>
        <dbReference type="PROSITE" id="PS50043"/>
    </source>
</evidence>
<dbReference type="PRINTS" id="PR00038">
    <property type="entry name" value="HTHLUXR"/>
</dbReference>
<dbReference type="CDD" id="cd06170">
    <property type="entry name" value="LuxR_C_like"/>
    <property type="match status" value="1"/>
</dbReference>
<organism evidence="3 4">
    <name type="scientific">Leifsonia tongyongensis</name>
    <dbReference type="NCBI Taxonomy" id="1268043"/>
    <lineage>
        <taxon>Bacteria</taxon>
        <taxon>Bacillati</taxon>
        <taxon>Actinomycetota</taxon>
        <taxon>Actinomycetes</taxon>
        <taxon>Micrococcales</taxon>
        <taxon>Microbacteriaceae</taxon>
        <taxon>Leifsonia</taxon>
    </lineage>
</organism>
<name>A0A6L9XVU8_9MICO</name>
<dbReference type="EMBL" id="JAAGWY010000001">
    <property type="protein sequence ID" value="NEN05154.1"/>
    <property type="molecule type" value="Genomic_DNA"/>
</dbReference>
<accession>A0A6L9XVU8</accession>
<keyword evidence="4" id="KW-1185">Reference proteome</keyword>
<dbReference type="PANTHER" id="PTHR43214:SF43">
    <property type="entry name" value="TWO-COMPONENT RESPONSE REGULATOR"/>
    <property type="match status" value="1"/>
</dbReference>